<evidence type="ECO:0000313" key="3">
    <source>
        <dbReference type="Proteomes" id="UP000242791"/>
    </source>
</evidence>
<sequence>MSPPKDSTVLHKKGRILLAIEALNKGWGAVPLAYMFLAYRLAFSTLLLYAA</sequence>
<keyword evidence="3" id="KW-1185">Reference proteome</keyword>
<accession>A0A1J9NZ17</accession>
<dbReference type="EMBL" id="LGTZ01003852">
    <property type="protein sequence ID" value="OJD09360.1"/>
    <property type="molecule type" value="Genomic_DNA"/>
</dbReference>
<evidence type="ECO:0000313" key="2">
    <source>
        <dbReference type="EMBL" id="OJD09360.1"/>
    </source>
</evidence>
<organism evidence="2 3">
    <name type="scientific">Blastomyces percursus</name>
    <dbReference type="NCBI Taxonomy" id="1658174"/>
    <lineage>
        <taxon>Eukaryota</taxon>
        <taxon>Fungi</taxon>
        <taxon>Dikarya</taxon>
        <taxon>Ascomycota</taxon>
        <taxon>Pezizomycotina</taxon>
        <taxon>Eurotiomycetes</taxon>
        <taxon>Eurotiomycetidae</taxon>
        <taxon>Onygenales</taxon>
        <taxon>Ajellomycetaceae</taxon>
        <taxon>Blastomyces</taxon>
    </lineage>
</organism>
<dbReference type="Proteomes" id="UP000242791">
    <property type="component" value="Unassembled WGS sequence"/>
</dbReference>
<name>A0A1J9NZ17_9EURO</name>
<keyword evidence="1" id="KW-0472">Membrane</keyword>
<protein>
    <recommendedName>
        <fullName evidence="4">MFS transporter</fullName>
    </recommendedName>
</protein>
<dbReference type="VEuPathDB" id="FungiDB:ACJ73_10380"/>
<keyword evidence="1" id="KW-1133">Transmembrane helix</keyword>
<evidence type="ECO:0008006" key="4">
    <source>
        <dbReference type="Google" id="ProtNLM"/>
    </source>
</evidence>
<keyword evidence="1" id="KW-0812">Transmembrane</keyword>
<gene>
    <name evidence="2" type="ORF">ACJ73_10380</name>
</gene>
<feature type="transmembrane region" description="Helical" evidence="1">
    <location>
        <begin position="32"/>
        <end position="50"/>
    </location>
</feature>
<evidence type="ECO:0000256" key="1">
    <source>
        <dbReference type="SAM" id="Phobius"/>
    </source>
</evidence>
<proteinExistence type="predicted"/>
<dbReference type="AlphaFoldDB" id="A0A1J9NZ17"/>
<comment type="caution">
    <text evidence="2">The sequence shown here is derived from an EMBL/GenBank/DDBJ whole genome shotgun (WGS) entry which is preliminary data.</text>
</comment>
<reference evidence="2 3" key="1">
    <citation type="submission" date="2015-08" db="EMBL/GenBank/DDBJ databases">
        <title>Emmonsia species relationships and genome sequence.</title>
        <authorList>
            <person name="Cuomo C.A."/>
            <person name="Schwartz I.S."/>
            <person name="Kenyon C."/>
            <person name="De Hoog G.S."/>
            <person name="Govender N.P."/>
            <person name="Botha A."/>
            <person name="Moreno L."/>
            <person name="De Vries M."/>
            <person name="Munoz J.F."/>
            <person name="Stielow J.B."/>
        </authorList>
    </citation>
    <scope>NUCLEOTIDE SEQUENCE [LARGE SCALE GENOMIC DNA]</scope>
    <source>
        <strain evidence="2 3">EI222</strain>
    </source>
</reference>